<accession>A0A1W0WY37</accession>
<dbReference type="GO" id="GO:0005737">
    <property type="term" value="C:cytoplasm"/>
    <property type="evidence" value="ECO:0007669"/>
    <property type="project" value="TreeGrafter"/>
</dbReference>
<dbReference type="Gene3D" id="1.10.510.10">
    <property type="entry name" value="Transferase(Phosphotransferase) domain 1"/>
    <property type="match status" value="1"/>
</dbReference>
<evidence type="ECO:0000313" key="17">
    <source>
        <dbReference type="Proteomes" id="UP000192578"/>
    </source>
</evidence>
<dbReference type="PROSITE" id="PS50219">
    <property type="entry name" value="CNH"/>
    <property type="match status" value="1"/>
</dbReference>
<feature type="region of interest" description="Disordered" evidence="13">
    <location>
        <begin position="285"/>
        <end position="411"/>
    </location>
</feature>
<comment type="cofactor">
    <cofactor evidence="1 9">
        <name>Mg(2+)</name>
        <dbReference type="ChEBI" id="CHEBI:18420"/>
    </cofactor>
</comment>
<dbReference type="EC" id="2.7.11.1" evidence="9"/>
<dbReference type="SMART" id="SM00220">
    <property type="entry name" value="S_TKc"/>
    <property type="match status" value="1"/>
</dbReference>
<dbReference type="SUPFAM" id="SSF56112">
    <property type="entry name" value="Protein kinase-like (PK-like)"/>
    <property type="match status" value="1"/>
</dbReference>
<dbReference type="PROSITE" id="PS00107">
    <property type="entry name" value="PROTEIN_KINASE_ATP"/>
    <property type="match status" value="1"/>
</dbReference>
<feature type="compositionally biased region" description="Low complexity" evidence="13">
    <location>
        <begin position="368"/>
        <end position="382"/>
    </location>
</feature>
<dbReference type="GO" id="GO:0008349">
    <property type="term" value="F:MAP kinase kinase kinase kinase activity"/>
    <property type="evidence" value="ECO:0007669"/>
    <property type="project" value="InterPro"/>
</dbReference>
<evidence type="ECO:0000256" key="4">
    <source>
        <dbReference type="ARBA" id="ARBA00022553"/>
    </source>
</evidence>
<dbReference type="InterPro" id="IPR021160">
    <property type="entry name" value="MAPKKKK"/>
</dbReference>
<dbReference type="InterPro" id="IPR001180">
    <property type="entry name" value="CNH_dom"/>
</dbReference>
<dbReference type="PROSITE" id="PS50011">
    <property type="entry name" value="PROTEIN_KINASE_DOM"/>
    <property type="match status" value="1"/>
</dbReference>
<protein>
    <recommendedName>
        <fullName evidence="9">Mitogen-activated protein kinase kinase kinase kinase</fullName>
        <ecNumber evidence="9">2.7.11.1</ecNumber>
    </recommendedName>
</protein>
<evidence type="ECO:0000256" key="3">
    <source>
        <dbReference type="ARBA" id="ARBA00022527"/>
    </source>
</evidence>
<feature type="domain" description="Protein kinase" evidence="14">
    <location>
        <begin position="18"/>
        <end position="275"/>
    </location>
</feature>
<keyword evidence="3 9" id="KW-0723">Serine/threonine-protein kinase</keyword>
<dbReference type="PIRSF" id="PIRSF038172">
    <property type="entry name" value="MAPKKKK"/>
    <property type="match status" value="1"/>
</dbReference>
<dbReference type="FunFam" id="1.10.510.10:FF:000031">
    <property type="entry name" value="Mitogen-activated protein kinase kinase kinase kinase"/>
    <property type="match status" value="1"/>
</dbReference>
<dbReference type="OrthoDB" id="8693905at2759"/>
<evidence type="ECO:0000256" key="8">
    <source>
        <dbReference type="ARBA" id="ARBA00022840"/>
    </source>
</evidence>
<dbReference type="Pfam" id="PF00069">
    <property type="entry name" value="Pkinase"/>
    <property type="match status" value="1"/>
</dbReference>
<dbReference type="GO" id="GO:0106310">
    <property type="term" value="F:protein serine kinase activity"/>
    <property type="evidence" value="ECO:0007669"/>
    <property type="project" value="RHEA"/>
</dbReference>
<keyword evidence="5 9" id="KW-0808">Transferase</keyword>
<evidence type="ECO:0000256" key="7">
    <source>
        <dbReference type="ARBA" id="ARBA00022777"/>
    </source>
</evidence>
<feature type="binding site" evidence="11 12">
    <location>
        <position position="47"/>
    </location>
    <ligand>
        <name>ATP</name>
        <dbReference type="ChEBI" id="CHEBI:30616"/>
    </ligand>
</feature>
<keyword evidence="6 9" id="KW-0547">Nucleotide-binding</keyword>
<comment type="function">
    <text evidence="9">Serine/threonine kinase that plays a role in the response to environmental stress. Appears to act upstream of the JUN N-terminal pathway.</text>
</comment>
<gene>
    <name evidence="16" type="ORF">BV898_05910</name>
</gene>
<dbReference type="GO" id="GO:0005524">
    <property type="term" value="F:ATP binding"/>
    <property type="evidence" value="ECO:0007669"/>
    <property type="project" value="UniProtKB-UniRule"/>
</dbReference>
<dbReference type="PANTHER" id="PTHR48012">
    <property type="entry name" value="STERILE20-LIKE KINASE, ISOFORM B-RELATED"/>
    <property type="match status" value="1"/>
</dbReference>
<comment type="catalytic activity">
    <reaction evidence="9">
        <text>L-threonyl-[protein] + ATP = O-phospho-L-threonyl-[protein] + ADP + H(+)</text>
        <dbReference type="Rhea" id="RHEA:46608"/>
        <dbReference type="Rhea" id="RHEA-COMP:11060"/>
        <dbReference type="Rhea" id="RHEA-COMP:11605"/>
        <dbReference type="ChEBI" id="CHEBI:15378"/>
        <dbReference type="ChEBI" id="CHEBI:30013"/>
        <dbReference type="ChEBI" id="CHEBI:30616"/>
        <dbReference type="ChEBI" id="CHEBI:61977"/>
        <dbReference type="ChEBI" id="CHEBI:456216"/>
        <dbReference type="EC" id="2.7.11.1"/>
    </reaction>
</comment>
<feature type="compositionally biased region" description="Basic and acidic residues" evidence="13">
    <location>
        <begin position="448"/>
        <end position="457"/>
    </location>
</feature>
<comment type="catalytic activity">
    <reaction evidence="9">
        <text>L-seryl-[protein] + ATP = O-phospho-L-seryl-[protein] + ADP + H(+)</text>
        <dbReference type="Rhea" id="RHEA:17989"/>
        <dbReference type="Rhea" id="RHEA-COMP:9863"/>
        <dbReference type="Rhea" id="RHEA-COMP:11604"/>
        <dbReference type="ChEBI" id="CHEBI:15378"/>
        <dbReference type="ChEBI" id="CHEBI:29999"/>
        <dbReference type="ChEBI" id="CHEBI:30616"/>
        <dbReference type="ChEBI" id="CHEBI:83421"/>
        <dbReference type="ChEBI" id="CHEBI:456216"/>
        <dbReference type="EC" id="2.7.11.1"/>
    </reaction>
</comment>
<keyword evidence="17" id="KW-1185">Reference proteome</keyword>
<dbReference type="AlphaFoldDB" id="A0A1W0WY37"/>
<dbReference type="Proteomes" id="UP000192578">
    <property type="component" value="Unassembled WGS sequence"/>
</dbReference>
<evidence type="ECO:0000256" key="5">
    <source>
        <dbReference type="ARBA" id="ARBA00022679"/>
    </source>
</evidence>
<reference evidence="17" key="1">
    <citation type="submission" date="2017-01" db="EMBL/GenBank/DDBJ databases">
        <title>Comparative genomics of anhydrobiosis in the tardigrade Hypsibius dujardini.</title>
        <authorList>
            <person name="Yoshida Y."/>
            <person name="Koutsovoulos G."/>
            <person name="Laetsch D."/>
            <person name="Stevens L."/>
            <person name="Kumar S."/>
            <person name="Horikawa D."/>
            <person name="Ishino K."/>
            <person name="Komine S."/>
            <person name="Tomita M."/>
            <person name="Blaxter M."/>
            <person name="Arakawa K."/>
        </authorList>
    </citation>
    <scope>NUCLEOTIDE SEQUENCE [LARGE SCALE GENOMIC DNA]</scope>
    <source>
        <strain evidence="17">Z151</strain>
    </source>
</reference>
<proteinExistence type="inferred from homology"/>
<dbReference type="InterPro" id="IPR000719">
    <property type="entry name" value="Prot_kinase_dom"/>
</dbReference>
<feature type="domain" description="CNH" evidence="15">
    <location>
        <begin position="520"/>
        <end position="833"/>
    </location>
</feature>
<keyword evidence="8 9" id="KW-0067">ATP-binding</keyword>
<dbReference type="CDD" id="cd06613">
    <property type="entry name" value="STKc_MAP4K3_like"/>
    <property type="match status" value="1"/>
</dbReference>
<sequence>MSHSILNDISRANPQLEYEVQQRIGGGTYGDVYKSRRIGTSTLAAIKIIKFEPGDDLSVILQEIVVMKELNHANVVAYYGAYMRQSRLWICMEYCSGGSLQDIYHAIGPLPERHVAYVLREMLKGLAYLHHMGKMHRDIKGANILLTEDGDVKLADFGVSAQITTTLSKRKSFIGSPYWMSPEIAAVERKGGYNQQCDIWSLGITAIELAELQPPLFDLHPMRALYLLSKSSYKSPVLKDKKKWSDDYQNFVKMALTKNPKKRPTAIQLEGHAFVRQANLGPALGRDLIDQSRNPRKGAAGSDRESLNDQDGDEGGFAHPPQLKRIPSKKPPDEANQPKNSPNLPSVLARFRNHLPGPSSPESVHLPTLDGSSDSGLHSSSTETLDRTLRRPAERPNNRPKSTPVLPSMTQQQPLVEDQLELDDDEFTATLRIGRQRYSEPLSSSDSRSVESNRTEWMEGEASSHSPHPEPPPRTKHLRKKQSQQDNNSNGGGTLVANGLPRTPLVHMGACFSKIFNECPLHINATASWIHPVTRDQHILVASEEGLYTLNLNELHELAMDLLHNRRTTWLHVSHDVLMTISGKTPHLYRHDLVALHARHTNRFSMSMSNRIPEKLMPKKFIASSKVAETKGCLRCCVAKNTINGARFLAAAMPTNIILMQWYEPMNKYMMLRQIDWRLPSPFNTFAMLIKDTDLPRVVTGVRPLVGDNESVQFELVDFTTSLVTVSNPRATSIPNAYLDVVSVTQVDNWTVVVVSDNVARVLDPEGSATAGATIAVTGFHFDFIISAVVCLPDSLLAFNRHGMQGRSFATDEVTQDIADATRVYRVLGTEKLTVLESKPADNVNVPGNLYIVTGHEASY</sequence>
<evidence type="ECO:0000256" key="10">
    <source>
        <dbReference type="PIRSR" id="PIRSR038172-1"/>
    </source>
</evidence>
<comment type="caution">
    <text evidence="16">The sequence shown here is derived from an EMBL/GenBank/DDBJ whole genome shotgun (WGS) entry which is preliminary data.</text>
</comment>
<evidence type="ECO:0000256" key="6">
    <source>
        <dbReference type="ARBA" id="ARBA00022741"/>
    </source>
</evidence>
<evidence type="ECO:0000256" key="2">
    <source>
        <dbReference type="ARBA" id="ARBA00008874"/>
    </source>
</evidence>
<evidence type="ECO:0000256" key="13">
    <source>
        <dbReference type="SAM" id="MobiDB-lite"/>
    </source>
</evidence>
<name>A0A1W0WY37_HYPEX</name>
<comment type="similarity">
    <text evidence="2 9">Belongs to the protein kinase superfamily. STE Ser/Thr protein kinase family. STE20 subfamily.</text>
</comment>
<evidence type="ECO:0000256" key="1">
    <source>
        <dbReference type="ARBA" id="ARBA00001946"/>
    </source>
</evidence>
<evidence type="ECO:0000256" key="9">
    <source>
        <dbReference type="PIRNR" id="PIRNR038172"/>
    </source>
</evidence>
<dbReference type="PANTHER" id="PTHR48012:SF18">
    <property type="entry name" value="HAPPYHOUR, ISOFORM A"/>
    <property type="match status" value="1"/>
</dbReference>
<keyword evidence="7 9" id="KW-0418">Kinase</keyword>
<feature type="region of interest" description="Disordered" evidence="13">
    <location>
        <begin position="438"/>
        <end position="497"/>
    </location>
</feature>
<dbReference type="InterPro" id="IPR050629">
    <property type="entry name" value="STE20/SPS1-PAK"/>
</dbReference>
<dbReference type="EMBL" id="MTYJ01000033">
    <property type="protein sequence ID" value="OQV20117.1"/>
    <property type="molecule type" value="Genomic_DNA"/>
</dbReference>
<dbReference type="SMART" id="SM00036">
    <property type="entry name" value="CNH"/>
    <property type="match status" value="1"/>
</dbReference>
<organism evidence="16 17">
    <name type="scientific">Hypsibius exemplaris</name>
    <name type="common">Freshwater tardigrade</name>
    <dbReference type="NCBI Taxonomy" id="2072580"/>
    <lineage>
        <taxon>Eukaryota</taxon>
        <taxon>Metazoa</taxon>
        <taxon>Ecdysozoa</taxon>
        <taxon>Tardigrada</taxon>
        <taxon>Eutardigrada</taxon>
        <taxon>Parachela</taxon>
        <taxon>Hypsibioidea</taxon>
        <taxon>Hypsibiidae</taxon>
        <taxon>Hypsibius</taxon>
    </lineage>
</organism>
<evidence type="ECO:0000259" key="14">
    <source>
        <dbReference type="PROSITE" id="PS50011"/>
    </source>
</evidence>
<dbReference type="InterPro" id="IPR011009">
    <property type="entry name" value="Kinase-like_dom_sf"/>
</dbReference>
<evidence type="ECO:0000259" key="15">
    <source>
        <dbReference type="PROSITE" id="PS50219"/>
    </source>
</evidence>
<dbReference type="InterPro" id="IPR017441">
    <property type="entry name" value="Protein_kinase_ATP_BS"/>
</dbReference>
<feature type="binding site" evidence="11">
    <location>
        <begin position="24"/>
        <end position="32"/>
    </location>
    <ligand>
        <name>ATP</name>
        <dbReference type="ChEBI" id="CHEBI:30616"/>
    </ligand>
</feature>
<evidence type="ECO:0000256" key="11">
    <source>
        <dbReference type="PIRSR" id="PIRSR038172-2"/>
    </source>
</evidence>
<feature type="compositionally biased region" description="Basic and acidic residues" evidence="13">
    <location>
        <begin position="384"/>
        <end position="397"/>
    </location>
</feature>
<evidence type="ECO:0000256" key="12">
    <source>
        <dbReference type="PROSITE-ProRule" id="PRU10141"/>
    </source>
</evidence>
<feature type="active site" description="Proton acceptor" evidence="10">
    <location>
        <position position="138"/>
    </location>
</feature>
<dbReference type="Pfam" id="PF00780">
    <property type="entry name" value="CNH"/>
    <property type="match status" value="1"/>
</dbReference>
<evidence type="ECO:0000313" key="16">
    <source>
        <dbReference type="EMBL" id="OQV20117.1"/>
    </source>
</evidence>
<keyword evidence="4" id="KW-0597">Phosphoprotein</keyword>